<proteinExistence type="predicted"/>
<feature type="region of interest" description="Disordered" evidence="1">
    <location>
        <begin position="204"/>
        <end position="279"/>
    </location>
</feature>
<reference evidence="2" key="1">
    <citation type="submission" date="2014-11" db="EMBL/GenBank/DDBJ databases">
        <authorList>
            <person name="Otto D Thomas"/>
            <person name="Naeem Raeece"/>
        </authorList>
    </citation>
    <scope>NUCLEOTIDE SEQUENCE</scope>
</reference>
<feature type="region of interest" description="Disordered" evidence="1">
    <location>
        <begin position="149"/>
        <end position="190"/>
    </location>
</feature>
<feature type="compositionally biased region" description="Low complexity" evidence="1">
    <location>
        <begin position="247"/>
        <end position="260"/>
    </location>
</feature>
<sequence>MGGSTEIKGLARPEKATPDAKVQKFSIATPEGEAVSDTVIRQGPLPQRAPDDDGAGTSRVSGGVQGGSGRKSRGEKGKKGGGATSPVRSFSLASSRCSVTPAAPPQRTQRLEDLVSDHFNSNFGGSILDEGPVALPGSLPPLPSQAVSLLPSSSLGGRRQKKGRRFGWDTPPNKRHSTAGGMEEVLEKEEGEVVEREYVYSIKEGGMVPAGTKRTPEEQKKWKKERRRKRDDFFKEQGEVWPGDGPAASSSSSSAVSGQGNSKGSGKGGGGGELKEVSA</sequence>
<evidence type="ECO:0000313" key="2">
    <source>
        <dbReference type="EMBL" id="CEM48627.1"/>
    </source>
</evidence>
<feature type="compositionally biased region" description="Gly residues" evidence="1">
    <location>
        <begin position="261"/>
        <end position="272"/>
    </location>
</feature>
<gene>
    <name evidence="2" type="ORF">Cvel_8944</name>
</gene>
<dbReference type="AlphaFoldDB" id="A0A0G4HVW9"/>
<organism evidence="2">
    <name type="scientific">Chromera velia CCMP2878</name>
    <dbReference type="NCBI Taxonomy" id="1169474"/>
    <lineage>
        <taxon>Eukaryota</taxon>
        <taxon>Sar</taxon>
        <taxon>Alveolata</taxon>
        <taxon>Colpodellida</taxon>
        <taxon>Chromeraceae</taxon>
        <taxon>Chromera</taxon>
    </lineage>
</organism>
<feature type="region of interest" description="Disordered" evidence="1">
    <location>
        <begin position="1"/>
        <end position="111"/>
    </location>
</feature>
<name>A0A0G4HVW9_9ALVE</name>
<protein>
    <submittedName>
        <fullName evidence="2">Uncharacterized protein</fullName>
    </submittedName>
</protein>
<dbReference type="VEuPathDB" id="CryptoDB:Cvel_8944"/>
<dbReference type="EMBL" id="CDMZ01004095">
    <property type="protein sequence ID" value="CEM48627.1"/>
    <property type="molecule type" value="Genomic_DNA"/>
</dbReference>
<feature type="compositionally biased region" description="Polar residues" evidence="1">
    <location>
        <begin position="86"/>
        <end position="98"/>
    </location>
</feature>
<feature type="compositionally biased region" description="Basic and acidic residues" evidence="1">
    <location>
        <begin position="9"/>
        <end position="22"/>
    </location>
</feature>
<accession>A0A0G4HVW9</accession>
<evidence type="ECO:0000256" key="1">
    <source>
        <dbReference type="SAM" id="MobiDB-lite"/>
    </source>
</evidence>
<dbReference type="PhylomeDB" id="A0A0G4HVW9"/>